<proteinExistence type="inferred from homology"/>
<feature type="active site" description="Proton donor" evidence="4">
    <location>
        <position position="50"/>
    </location>
</feature>
<keyword evidence="2" id="KW-0560">Oxidoreductase</keyword>
<dbReference type="EC" id="1.1.1.21" evidence="3"/>
<evidence type="ECO:0000256" key="4">
    <source>
        <dbReference type="PIRSR" id="PIRSR000097-1"/>
    </source>
</evidence>
<reference evidence="8 9" key="1">
    <citation type="submission" date="2015-12" db="EMBL/GenBank/DDBJ databases">
        <title>Dictyostelia acquired genes for synthesis and detection of signals that induce cell-type specialization by lateral gene transfer from prokaryotes.</title>
        <authorList>
            <person name="Gloeckner G."/>
            <person name="Schaap P."/>
        </authorList>
    </citation>
    <scope>NUCLEOTIDE SEQUENCE [LARGE SCALE GENOMIC DNA]</scope>
    <source>
        <strain evidence="8 9">TK</strain>
    </source>
</reference>
<feature type="binding site" evidence="5">
    <location>
        <position position="112"/>
    </location>
    <ligand>
        <name>substrate</name>
    </ligand>
</feature>
<sequence length="304" mass="34194">MSEPKVTLNNNKTIPLLGFGTWKAEPNVVEEAVKTAVKTGYRHIDCAEVYANQAEVGAAFKYIFDNKVVAREELFITSKLYNTCHEKDKVLLHCKKTLKDLNLEYLDLYLIHWPIAFEYTGDSMEDPVGEDGQIKFIPVPIRETWEEMEKLVGLGLVKSIGVSNFNVQALQDLLSYAKIKPVANQVELHPYLPQANLKSYCDKKGIHLTAYSPLGSGAFVNDPIVGEIASTYKKSIPNILCRWAIQKGFSVIPKSSTPARIQDNFNILDFTITDSDMTKLDALSSTKKLRTCDPTYFWGISIFD</sequence>
<feature type="domain" description="NADP-dependent oxidoreductase" evidence="7">
    <location>
        <begin position="17"/>
        <end position="283"/>
    </location>
</feature>
<comment type="similarity">
    <text evidence="1">Belongs to the aldo/keto reductase family.</text>
</comment>
<name>A0A151ZEW1_TIELA</name>
<dbReference type="PANTHER" id="PTHR11732">
    <property type="entry name" value="ALDO/KETO REDUCTASE"/>
    <property type="match status" value="1"/>
</dbReference>
<dbReference type="GO" id="GO:0016491">
    <property type="term" value="F:oxidoreductase activity"/>
    <property type="evidence" value="ECO:0007669"/>
    <property type="project" value="UniProtKB-KW"/>
</dbReference>
<evidence type="ECO:0000256" key="3">
    <source>
        <dbReference type="ARBA" id="ARBA00038955"/>
    </source>
</evidence>
<dbReference type="Pfam" id="PF00248">
    <property type="entry name" value="Aldo_ket_red"/>
    <property type="match status" value="1"/>
</dbReference>
<evidence type="ECO:0000256" key="1">
    <source>
        <dbReference type="ARBA" id="ARBA00007905"/>
    </source>
</evidence>
<organism evidence="8 9">
    <name type="scientific">Tieghemostelium lacteum</name>
    <name type="common">Slime mold</name>
    <name type="synonym">Dictyostelium lacteum</name>
    <dbReference type="NCBI Taxonomy" id="361077"/>
    <lineage>
        <taxon>Eukaryota</taxon>
        <taxon>Amoebozoa</taxon>
        <taxon>Evosea</taxon>
        <taxon>Eumycetozoa</taxon>
        <taxon>Dictyostelia</taxon>
        <taxon>Dictyosteliales</taxon>
        <taxon>Raperosteliaceae</taxon>
        <taxon>Tieghemostelium</taxon>
    </lineage>
</organism>
<keyword evidence="9" id="KW-1185">Reference proteome</keyword>
<dbReference type="AlphaFoldDB" id="A0A151ZEW1"/>
<comment type="caution">
    <text evidence="8">The sequence shown here is derived from an EMBL/GenBank/DDBJ whole genome shotgun (WGS) entry which is preliminary data.</text>
</comment>
<feature type="site" description="Lowers pKa of active site Tyr" evidence="6">
    <location>
        <position position="79"/>
    </location>
</feature>
<protein>
    <recommendedName>
        <fullName evidence="3">aldose reductase</fullName>
        <ecNumber evidence="3">1.1.1.21</ecNumber>
    </recommendedName>
</protein>
<dbReference type="InterPro" id="IPR036812">
    <property type="entry name" value="NAD(P)_OxRdtase_dom_sf"/>
</dbReference>
<dbReference type="InterPro" id="IPR020471">
    <property type="entry name" value="AKR"/>
</dbReference>
<dbReference type="CDD" id="cd19071">
    <property type="entry name" value="AKR_AKR1-5-like"/>
    <property type="match status" value="1"/>
</dbReference>
<gene>
    <name evidence="8" type="ORF">DLAC_06393</name>
</gene>
<dbReference type="STRING" id="361077.A0A151ZEW1"/>
<dbReference type="OrthoDB" id="416253at2759"/>
<evidence type="ECO:0000256" key="5">
    <source>
        <dbReference type="PIRSR" id="PIRSR000097-2"/>
    </source>
</evidence>
<dbReference type="PIRSF" id="PIRSF000097">
    <property type="entry name" value="AKR"/>
    <property type="match status" value="1"/>
</dbReference>
<dbReference type="PRINTS" id="PR00069">
    <property type="entry name" value="ALDKETRDTASE"/>
</dbReference>
<dbReference type="PROSITE" id="PS00062">
    <property type="entry name" value="ALDOKETO_REDUCTASE_2"/>
    <property type="match status" value="1"/>
</dbReference>
<evidence type="ECO:0000256" key="2">
    <source>
        <dbReference type="ARBA" id="ARBA00023002"/>
    </source>
</evidence>
<dbReference type="Gene3D" id="3.20.20.100">
    <property type="entry name" value="NADP-dependent oxidoreductase domain"/>
    <property type="match status" value="1"/>
</dbReference>
<dbReference type="EMBL" id="LODT01000029">
    <property type="protein sequence ID" value="KYQ92414.1"/>
    <property type="molecule type" value="Genomic_DNA"/>
</dbReference>
<dbReference type="InterPro" id="IPR018170">
    <property type="entry name" value="Aldo/ket_reductase_CS"/>
</dbReference>
<dbReference type="SUPFAM" id="SSF51430">
    <property type="entry name" value="NAD(P)-linked oxidoreductase"/>
    <property type="match status" value="1"/>
</dbReference>
<dbReference type="InterPro" id="IPR023210">
    <property type="entry name" value="NADP_OxRdtase_dom"/>
</dbReference>
<dbReference type="Proteomes" id="UP000076078">
    <property type="component" value="Unassembled WGS sequence"/>
</dbReference>
<dbReference type="FunCoup" id="A0A151ZEW1">
    <property type="interactions" value="335"/>
</dbReference>
<evidence type="ECO:0000313" key="8">
    <source>
        <dbReference type="EMBL" id="KYQ92414.1"/>
    </source>
</evidence>
<dbReference type="FunFam" id="3.20.20.100:FF:000007">
    <property type="entry name" value="NAD(P)H-dependent D-xylose reductase xyl1"/>
    <property type="match status" value="1"/>
</dbReference>
<evidence type="ECO:0000313" key="9">
    <source>
        <dbReference type="Proteomes" id="UP000076078"/>
    </source>
</evidence>
<dbReference type="PROSITE" id="PS00798">
    <property type="entry name" value="ALDOKETO_REDUCTASE_1"/>
    <property type="match status" value="1"/>
</dbReference>
<evidence type="ECO:0000259" key="7">
    <source>
        <dbReference type="Pfam" id="PF00248"/>
    </source>
</evidence>
<dbReference type="OMA" id="RLIKMEH"/>
<evidence type="ECO:0000256" key="6">
    <source>
        <dbReference type="PIRSR" id="PIRSR000097-3"/>
    </source>
</evidence>
<dbReference type="InParanoid" id="A0A151ZEW1"/>
<accession>A0A151ZEW1</accession>